<dbReference type="AlphaFoldDB" id="A0AAE1GIB6"/>
<gene>
    <name evidence="2" type="ORF">Pcinc_003839</name>
</gene>
<sequence>MFLNTAIVAICECQRDYKTCGECYSNDQPTQPIHYYNLGQQHPPAPTTDVNSTPRPPPPTTPSHPHSRHYSHDSSRHTAAKPPPPTNVCKWLLDVCIHSCQCCLSHQYLHTQVRSRGDLLLLLKFLKVSGRAAPSS</sequence>
<dbReference type="Proteomes" id="UP001286313">
    <property type="component" value="Unassembled WGS sequence"/>
</dbReference>
<keyword evidence="3" id="KW-1185">Reference proteome</keyword>
<feature type="region of interest" description="Disordered" evidence="1">
    <location>
        <begin position="34"/>
        <end position="82"/>
    </location>
</feature>
<proteinExistence type="predicted"/>
<comment type="caution">
    <text evidence="2">The sequence shown here is derived from an EMBL/GenBank/DDBJ whole genome shotgun (WGS) entry which is preliminary data.</text>
</comment>
<protein>
    <submittedName>
        <fullName evidence="2">Uncharacterized protein</fullName>
    </submittedName>
</protein>
<evidence type="ECO:0000313" key="3">
    <source>
        <dbReference type="Proteomes" id="UP001286313"/>
    </source>
</evidence>
<name>A0AAE1GIB6_PETCI</name>
<evidence type="ECO:0000313" key="2">
    <source>
        <dbReference type="EMBL" id="KAK3892307.1"/>
    </source>
</evidence>
<organism evidence="2 3">
    <name type="scientific">Petrolisthes cinctipes</name>
    <name type="common">Flat porcelain crab</name>
    <dbReference type="NCBI Taxonomy" id="88211"/>
    <lineage>
        <taxon>Eukaryota</taxon>
        <taxon>Metazoa</taxon>
        <taxon>Ecdysozoa</taxon>
        <taxon>Arthropoda</taxon>
        <taxon>Crustacea</taxon>
        <taxon>Multicrustacea</taxon>
        <taxon>Malacostraca</taxon>
        <taxon>Eumalacostraca</taxon>
        <taxon>Eucarida</taxon>
        <taxon>Decapoda</taxon>
        <taxon>Pleocyemata</taxon>
        <taxon>Anomura</taxon>
        <taxon>Galatheoidea</taxon>
        <taxon>Porcellanidae</taxon>
        <taxon>Petrolisthes</taxon>
    </lineage>
</organism>
<dbReference type="EMBL" id="JAWQEG010000268">
    <property type="protein sequence ID" value="KAK3892307.1"/>
    <property type="molecule type" value="Genomic_DNA"/>
</dbReference>
<evidence type="ECO:0000256" key="1">
    <source>
        <dbReference type="SAM" id="MobiDB-lite"/>
    </source>
</evidence>
<accession>A0AAE1GIB6</accession>
<reference evidence="2" key="1">
    <citation type="submission" date="2023-10" db="EMBL/GenBank/DDBJ databases">
        <title>Genome assemblies of two species of porcelain crab, Petrolisthes cinctipes and Petrolisthes manimaculis (Anomura: Porcellanidae).</title>
        <authorList>
            <person name="Angst P."/>
        </authorList>
    </citation>
    <scope>NUCLEOTIDE SEQUENCE</scope>
    <source>
        <strain evidence="2">PB745_01</strain>
        <tissue evidence="2">Gill</tissue>
    </source>
</reference>